<dbReference type="NCBIfam" id="TIGR04223">
    <property type="entry name" value="quorum_AgrD"/>
    <property type="match status" value="1"/>
</dbReference>
<evidence type="ECO:0000313" key="1">
    <source>
        <dbReference type="EMBL" id="OIQ07742.1"/>
    </source>
</evidence>
<protein>
    <recommendedName>
        <fullName evidence="3">Cyclic lactone autoinducer peptide</fullName>
    </recommendedName>
</protein>
<evidence type="ECO:0000313" key="2">
    <source>
        <dbReference type="Proteomes" id="UP000182743"/>
    </source>
</evidence>
<proteinExistence type="predicted"/>
<name>A0A1J5JDY7_NEOTH</name>
<accession>A0A1J5JDY7</accession>
<dbReference type="Proteomes" id="UP000182743">
    <property type="component" value="Unassembled WGS sequence"/>
</dbReference>
<reference evidence="1 2" key="1">
    <citation type="submission" date="2016-08" db="EMBL/GenBank/DDBJ databases">
        <title>Genome-based comparison of Moorella thermoacetic strains.</title>
        <authorList>
            <person name="Poehlein A."/>
            <person name="Bengelsdorf F.R."/>
            <person name="Esser C."/>
            <person name="Duerre P."/>
            <person name="Daniel R."/>
        </authorList>
    </citation>
    <scope>NUCLEOTIDE SEQUENCE [LARGE SCALE GENOMIC DNA]</scope>
    <source>
        <strain evidence="1 2">DSM 11768</strain>
    </source>
</reference>
<gene>
    <name evidence="1" type="ORF">MOOR_26320</name>
</gene>
<evidence type="ECO:0008006" key="3">
    <source>
        <dbReference type="Google" id="ProtNLM"/>
    </source>
</evidence>
<dbReference type="InterPro" id="IPR009229">
    <property type="entry name" value="AgrD"/>
</dbReference>
<comment type="caution">
    <text evidence="1">The sequence shown here is derived from an EMBL/GenBank/DDBJ whole genome shotgun (WGS) entry which is preliminary data.</text>
</comment>
<organism evidence="1 2">
    <name type="scientific">Neomoorella thermoacetica</name>
    <name type="common">Clostridium thermoaceticum</name>
    <dbReference type="NCBI Taxonomy" id="1525"/>
    <lineage>
        <taxon>Bacteria</taxon>
        <taxon>Bacillati</taxon>
        <taxon>Bacillota</taxon>
        <taxon>Clostridia</taxon>
        <taxon>Neomoorellales</taxon>
        <taxon>Neomoorellaceae</taxon>
        <taxon>Neomoorella</taxon>
    </lineage>
</organism>
<dbReference type="RefSeq" id="WP_081358766.1">
    <property type="nucleotide sequence ID" value="NZ_MIHH01000029.1"/>
</dbReference>
<dbReference type="EMBL" id="MIHH01000029">
    <property type="protein sequence ID" value="OIQ07742.1"/>
    <property type="molecule type" value="Genomic_DNA"/>
</dbReference>
<dbReference type="AlphaFoldDB" id="A0A1J5JDY7"/>
<sequence length="40" mass="4331">MKRIMIIMVATLFAILAFANVAAASGPWGYQPKVPAKLLK</sequence>